<dbReference type="InterPro" id="IPR039421">
    <property type="entry name" value="Type_1_exporter"/>
</dbReference>
<evidence type="ECO:0000256" key="7">
    <source>
        <dbReference type="SAM" id="Phobius"/>
    </source>
</evidence>
<dbReference type="SMART" id="SM00382">
    <property type="entry name" value="AAA"/>
    <property type="match status" value="1"/>
</dbReference>
<keyword evidence="6 7" id="KW-0472">Membrane</keyword>
<dbReference type="GO" id="GO:0016887">
    <property type="term" value="F:ATP hydrolysis activity"/>
    <property type="evidence" value="ECO:0007669"/>
    <property type="project" value="InterPro"/>
</dbReference>
<accession>A0A3R6D5D9</accession>
<dbReference type="InterPro" id="IPR027417">
    <property type="entry name" value="P-loop_NTPase"/>
</dbReference>
<dbReference type="EMBL" id="QRHP01000010">
    <property type="protein sequence ID" value="RHF83715.1"/>
    <property type="molecule type" value="Genomic_DNA"/>
</dbReference>
<protein>
    <submittedName>
        <fullName evidence="9">ABC transporter ATP-binding protein</fullName>
    </submittedName>
</protein>
<dbReference type="InterPro" id="IPR036640">
    <property type="entry name" value="ABC1_TM_sf"/>
</dbReference>
<evidence type="ECO:0000256" key="4">
    <source>
        <dbReference type="ARBA" id="ARBA00022840"/>
    </source>
</evidence>
<gene>
    <name evidence="9" type="ORF">DW654_10190</name>
</gene>
<keyword evidence="2 7" id="KW-0812">Transmembrane</keyword>
<dbReference type="Gene3D" id="3.40.50.300">
    <property type="entry name" value="P-loop containing nucleotide triphosphate hydrolases"/>
    <property type="match status" value="1"/>
</dbReference>
<dbReference type="GO" id="GO:0005886">
    <property type="term" value="C:plasma membrane"/>
    <property type="evidence" value="ECO:0007669"/>
    <property type="project" value="UniProtKB-SubCell"/>
</dbReference>
<keyword evidence="4 9" id="KW-0067">ATP-binding</keyword>
<dbReference type="AlphaFoldDB" id="A0A3R6D5D9"/>
<comment type="caution">
    <text evidence="9">The sequence shown here is derived from an EMBL/GenBank/DDBJ whole genome shotgun (WGS) entry which is preliminary data.</text>
</comment>
<feature type="transmembrane region" description="Helical" evidence="7">
    <location>
        <begin position="188"/>
        <end position="208"/>
    </location>
</feature>
<organism evidence="9 10">
    <name type="scientific">Roseburia inulinivorans</name>
    <dbReference type="NCBI Taxonomy" id="360807"/>
    <lineage>
        <taxon>Bacteria</taxon>
        <taxon>Bacillati</taxon>
        <taxon>Bacillota</taxon>
        <taxon>Clostridia</taxon>
        <taxon>Lachnospirales</taxon>
        <taxon>Lachnospiraceae</taxon>
        <taxon>Roseburia</taxon>
    </lineage>
</organism>
<dbReference type="GO" id="GO:0005524">
    <property type="term" value="F:ATP binding"/>
    <property type="evidence" value="ECO:0007669"/>
    <property type="project" value="UniProtKB-KW"/>
</dbReference>
<feature type="transmembrane region" description="Helical" evidence="7">
    <location>
        <begin position="328"/>
        <end position="349"/>
    </location>
</feature>
<feature type="transmembrane region" description="Helical" evidence="7">
    <location>
        <begin position="214"/>
        <end position="233"/>
    </location>
</feature>
<feature type="domain" description="ABC transporter" evidence="8">
    <location>
        <begin position="393"/>
        <end position="631"/>
    </location>
</feature>
<sequence>MFVKTDYKPELGAYTIKLSSILLHKMPAQHIVSTLEMITFRRRNMYKTKKYTLWSNFRFVFTPVWKEKRSYIRDMITGIILSVIVPVSSSMLSALVVGLLGESLSAVTVIAAILSAFVGYALVNAADTYIRQKHVYHHIEVRSQLFMRQFTKKICEIPQEQYEDPELKLLREKACNAVSCNNAGVEGLLRAVTAFGTGVLGLFVYMVIAGFIHPVILLLLFGLSVIGAFCNSLPDWYENKIRDENARDEMTMQYIDRLSDDAISGKDIRVFGLKKWIIGKYGIAIKNTRRRNAKKNIIAFAGKSLETILTAGRDLICYLYLISQLKNGMSLTMFVFYLGIIGGFSAWFAQVSDSFAKMKYCSVHITDFRNFLNLGEDAGEKKIPQNQFKTVKVVFDHVTFCYKGAEKPVLNDISFSLKSGEHKALVGLNGAGKSTLVKLISGLYLPTEGTVYVNGIDTRELDREAYYRHESAVFQDTFTLAYSVAENVALNEQWDEEKVWECLEKAGLSQKVTALPQGLSTNLGKELSQDGVRLSGGETQKLLLARALYRDPSIILLDEPTAALDALAESEIYEIYNRTLADITALFISHRLASTRFCEEILLLSDGRIAECGSHEELMEQKGKYYELFLVQSKYYGEGGAADVD</sequence>
<proteinExistence type="predicted"/>
<evidence type="ECO:0000313" key="9">
    <source>
        <dbReference type="EMBL" id="RHF83715.1"/>
    </source>
</evidence>
<evidence type="ECO:0000256" key="2">
    <source>
        <dbReference type="ARBA" id="ARBA00022692"/>
    </source>
</evidence>
<evidence type="ECO:0000313" key="10">
    <source>
        <dbReference type="Proteomes" id="UP000283701"/>
    </source>
</evidence>
<evidence type="ECO:0000256" key="1">
    <source>
        <dbReference type="ARBA" id="ARBA00004651"/>
    </source>
</evidence>
<comment type="subcellular location">
    <subcellularLocation>
        <location evidence="1">Cell membrane</location>
        <topology evidence="1">Multi-pass membrane protein</topology>
    </subcellularLocation>
</comment>
<dbReference type="InterPro" id="IPR003439">
    <property type="entry name" value="ABC_transporter-like_ATP-bd"/>
</dbReference>
<evidence type="ECO:0000256" key="3">
    <source>
        <dbReference type="ARBA" id="ARBA00022741"/>
    </source>
</evidence>
<dbReference type="Gene3D" id="1.20.1560.10">
    <property type="entry name" value="ABC transporter type 1, transmembrane domain"/>
    <property type="match status" value="1"/>
</dbReference>
<keyword evidence="5 7" id="KW-1133">Transmembrane helix</keyword>
<dbReference type="Pfam" id="PF00005">
    <property type="entry name" value="ABC_tran"/>
    <property type="match status" value="1"/>
</dbReference>
<evidence type="ECO:0000256" key="5">
    <source>
        <dbReference type="ARBA" id="ARBA00022989"/>
    </source>
</evidence>
<reference evidence="9 10" key="1">
    <citation type="submission" date="2018-08" db="EMBL/GenBank/DDBJ databases">
        <title>A genome reference for cultivated species of the human gut microbiota.</title>
        <authorList>
            <person name="Zou Y."/>
            <person name="Xue W."/>
            <person name="Luo G."/>
        </authorList>
    </citation>
    <scope>NUCLEOTIDE SEQUENCE [LARGE SCALE GENOMIC DNA]</scope>
    <source>
        <strain evidence="9 10">AM23-23AC</strain>
    </source>
</reference>
<dbReference type="Proteomes" id="UP000283701">
    <property type="component" value="Unassembled WGS sequence"/>
</dbReference>
<dbReference type="PANTHER" id="PTHR24221">
    <property type="entry name" value="ATP-BINDING CASSETTE SUB-FAMILY B"/>
    <property type="match status" value="1"/>
</dbReference>
<dbReference type="GO" id="GO:0034040">
    <property type="term" value="F:ATPase-coupled lipid transmembrane transporter activity"/>
    <property type="evidence" value="ECO:0007669"/>
    <property type="project" value="TreeGrafter"/>
</dbReference>
<dbReference type="PANTHER" id="PTHR24221:SF654">
    <property type="entry name" value="ATP-BINDING CASSETTE SUB-FAMILY B MEMBER 6"/>
    <property type="match status" value="1"/>
</dbReference>
<evidence type="ECO:0000259" key="8">
    <source>
        <dbReference type="PROSITE" id="PS50893"/>
    </source>
</evidence>
<dbReference type="SUPFAM" id="SSF52540">
    <property type="entry name" value="P-loop containing nucleoside triphosphate hydrolases"/>
    <property type="match status" value="1"/>
</dbReference>
<dbReference type="PROSITE" id="PS50893">
    <property type="entry name" value="ABC_TRANSPORTER_2"/>
    <property type="match status" value="1"/>
</dbReference>
<name>A0A3R6D5D9_9FIRM</name>
<feature type="transmembrane region" description="Helical" evidence="7">
    <location>
        <begin position="75"/>
        <end position="97"/>
    </location>
</feature>
<evidence type="ECO:0000256" key="6">
    <source>
        <dbReference type="ARBA" id="ARBA00023136"/>
    </source>
</evidence>
<keyword evidence="3" id="KW-0547">Nucleotide-binding</keyword>
<feature type="transmembrane region" description="Helical" evidence="7">
    <location>
        <begin position="103"/>
        <end position="123"/>
    </location>
</feature>
<dbReference type="InterPro" id="IPR003593">
    <property type="entry name" value="AAA+_ATPase"/>
</dbReference>
<dbReference type="SUPFAM" id="SSF90123">
    <property type="entry name" value="ABC transporter transmembrane region"/>
    <property type="match status" value="1"/>
</dbReference>